<dbReference type="HOGENOM" id="CLU_2621184_0_0_6"/>
<name>G7TM73_XANOB</name>
<evidence type="ECO:0000256" key="3">
    <source>
        <dbReference type="ARBA" id="ARBA00022553"/>
    </source>
</evidence>
<evidence type="ECO:0000256" key="6">
    <source>
        <dbReference type="ARBA" id="ARBA00023012"/>
    </source>
</evidence>
<evidence type="ECO:0000313" key="8">
    <source>
        <dbReference type="EMBL" id="AEQ98428.1"/>
    </source>
</evidence>
<dbReference type="Gene3D" id="1.10.287.130">
    <property type="match status" value="1"/>
</dbReference>
<sequence length="81" mass="9018">MPTLEHNERARGAFMSDISHALRTPLAVLRAELDALQDSIRPMTPNSLGSLHQQVGQLGQLIEDLYDVSLTDVGAHRSIWR</sequence>
<gene>
    <name evidence="8" type="ORF">XOC_4357</name>
</gene>
<keyword evidence="6" id="KW-0902">Two-component regulatory system</keyword>
<dbReference type="PANTHER" id="PTHR45453">
    <property type="entry name" value="PHOSPHATE REGULON SENSOR PROTEIN PHOR"/>
    <property type="match status" value="1"/>
</dbReference>
<keyword evidence="3" id="KW-0597">Phosphoprotein</keyword>
<dbReference type="Proteomes" id="UP000008851">
    <property type="component" value="Chromosome"/>
</dbReference>
<evidence type="ECO:0000256" key="1">
    <source>
        <dbReference type="ARBA" id="ARBA00000085"/>
    </source>
</evidence>
<dbReference type="CDD" id="cd00082">
    <property type="entry name" value="HisKA"/>
    <property type="match status" value="1"/>
</dbReference>
<evidence type="ECO:0000259" key="7">
    <source>
        <dbReference type="SMART" id="SM00388"/>
    </source>
</evidence>
<dbReference type="eggNOG" id="COG2205">
    <property type="taxonomic scope" value="Bacteria"/>
</dbReference>
<dbReference type="SUPFAM" id="SSF47384">
    <property type="entry name" value="Homodimeric domain of signal transducing histidine kinase"/>
    <property type="match status" value="1"/>
</dbReference>
<dbReference type="InterPro" id="IPR003661">
    <property type="entry name" value="HisK_dim/P_dom"/>
</dbReference>
<dbReference type="GO" id="GO:0000155">
    <property type="term" value="F:phosphorelay sensor kinase activity"/>
    <property type="evidence" value="ECO:0007669"/>
    <property type="project" value="InterPro"/>
</dbReference>
<dbReference type="PANTHER" id="PTHR45453:SF1">
    <property type="entry name" value="PHOSPHATE REGULON SENSOR PROTEIN PHOR"/>
    <property type="match status" value="1"/>
</dbReference>
<dbReference type="KEGG" id="xor:XOC_4357"/>
<dbReference type="EMBL" id="CP003057">
    <property type="protein sequence ID" value="AEQ98428.1"/>
    <property type="molecule type" value="Genomic_DNA"/>
</dbReference>
<dbReference type="GO" id="GO:0016036">
    <property type="term" value="P:cellular response to phosphate starvation"/>
    <property type="evidence" value="ECO:0007669"/>
    <property type="project" value="TreeGrafter"/>
</dbReference>
<evidence type="ECO:0000256" key="5">
    <source>
        <dbReference type="ARBA" id="ARBA00022777"/>
    </source>
</evidence>
<keyword evidence="4" id="KW-0808">Transferase</keyword>
<comment type="catalytic activity">
    <reaction evidence="1">
        <text>ATP + protein L-histidine = ADP + protein N-phospho-L-histidine.</text>
        <dbReference type="EC" id="2.7.13.3"/>
    </reaction>
</comment>
<proteinExistence type="predicted"/>
<dbReference type="GO" id="GO:0004721">
    <property type="term" value="F:phosphoprotein phosphatase activity"/>
    <property type="evidence" value="ECO:0007669"/>
    <property type="project" value="TreeGrafter"/>
</dbReference>
<accession>G7TM73</accession>
<keyword evidence="5" id="KW-0418">Kinase</keyword>
<organism evidence="8 9">
    <name type="scientific">Xanthomonas oryzae pv. oryzicola (strain BLS256)</name>
    <dbReference type="NCBI Taxonomy" id="383407"/>
    <lineage>
        <taxon>Bacteria</taxon>
        <taxon>Pseudomonadati</taxon>
        <taxon>Pseudomonadota</taxon>
        <taxon>Gammaproteobacteria</taxon>
        <taxon>Lysobacterales</taxon>
        <taxon>Lysobacteraceae</taxon>
        <taxon>Xanthomonas</taxon>
    </lineage>
</organism>
<dbReference type="InterPro" id="IPR036097">
    <property type="entry name" value="HisK_dim/P_sf"/>
</dbReference>
<evidence type="ECO:0000256" key="4">
    <source>
        <dbReference type="ARBA" id="ARBA00022679"/>
    </source>
</evidence>
<dbReference type="SMART" id="SM00388">
    <property type="entry name" value="HisKA"/>
    <property type="match status" value="1"/>
</dbReference>
<dbReference type="AlphaFoldDB" id="G7TM73"/>
<feature type="domain" description="Signal transduction histidine kinase dimerisation/phosphoacceptor" evidence="7">
    <location>
        <begin position="10"/>
        <end position="74"/>
    </location>
</feature>
<dbReference type="GO" id="GO:0005886">
    <property type="term" value="C:plasma membrane"/>
    <property type="evidence" value="ECO:0007669"/>
    <property type="project" value="TreeGrafter"/>
</dbReference>
<protein>
    <recommendedName>
        <fullName evidence="2">histidine kinase</fullName>
        <ecNumber evidence="2">2.7.13.3</ecNumber>
    </recommendedName>
</protein>
<reference evidence="8 9" key="1">
    <citation type="journal article" date="2011" name="J. Bacteriol.">
        <title>Two new complete genome sequences offer insight into host and tissue specificity of plant pathogenic Xanthomonas spp.</title>
        <authorList>
            <person name="Bogdanove A.J."/>
            <person name="Koebnik R."/>
            <person name="Lu H."/>
            <person name="Furutani A."/>
            <person name="Angiuoli S.V."/>
            <person name="Patil P.B."/>
            <person name="Van Sluys M.A."/>
            <person name="Ryan R.P."/>
            <person name="Meyer D.F."/>
            <person name="Han S.W."/>
            <person name="Aparna G."/>
            <person name="Rajaram M."/>
            <person name="Delcher A.L."/>
            <person name="Phillippy A.M."/>
            <person name="Puiu D."/>
            <person name="Schatz M.C."/>
            <person name="Shumway M."/>
            <person name="Sommer D.D."/>
            <person name="Trapnell C."/>
            <person name="Benahmed F."/>
            <person name="Dimitrov G."/>
            <person name="Madupu R."/>
            <person name="Radune D."/>
            <person name="Sullivan S."/>
            <person name="Jha G."/>
            <person name="Ishihara H."/>
            <person name="Lee S.W."/>
            <person name="Pandey A."/>
            <person name="Sharma V."/>
            <person name="Sriariyanun M."/>
            <person name="Szurek B."/>
            <person name="Vera-Cruz C.M."/>
            <person name="Dorman K.S."/>
            <person name="Ronald P.C."/>
            <person name="Verdier V."/>
            <person name="Dow J.M."/>
            <person name="Sonti R.V."/>
            <person name="Tsuge S."/>
            <person name="Brendel V.P."/>
            <person name="Rabinowicz P.D."/>
            <person name="Leach J.E."/>
            <person name="White F.F."/>
            <person name="Salzberg S.L."/>
        </authorList>
    </citation>
    <scope>NUCLEOTIDE SEQUENCE [LARGE SCALE GENOMIC DNA]</scope>
    <source>
        <strain evidence="8 9">BLS256</strain>
    </source>
</reference>
<dbReference type="EC" id="2.7.13.3" evidence="2"/>
<evidence type="ECO:0000256" key="2">
    <source>
        <dbReference type="ARBA" id="ARBA00012438"/>
    </source>
</evidence>
<dbReference type="Pfam" id="PF00512">
    <property type="entry name" value="HisKA"/>
    <property type="match status" value="1"/>
</dbReference>
<evidence type="ECO:0000313" key="9">
    <source>
        <dbReference type="Proteomes" id="UP000008851"/>
    </source>
</evidence>
<dbReference type="InterPro" id="IPR050351">
    <property type="entry name" value="BphY/WalK/GraS-like"/>
</dbReference>